<accession>A0A1Q2GZU4</accession>
<keyword evidence="1" id="KW-0812">Transmembrane</keyword>
<dbReference type="Proteomes" id="UP000188243">
    <property type="component" value="Chromosome"/>
</dbReference>
<evidence type="ECO:0000313" key="3">
    <source>
        <dbReference type="Proteomes" id="UP000188243"/>
    </source>
</evidence>
<gene>
    <name evidence="2" type="ORF">B0W48_12980</name>
</gene>
<proteinExistence type="predicted"/>
<reference evidence="2 3" key="1">
    <citation type="submission" date="2017-02" db="EMBL/GenBank/DDBJ databases">
        <title>Complete genome sequence of the cold-active Pseudoalteromonas aliena strain EH1 isolated from Arctic seawater.</title>
        <authorList>
            <person name="Kim E."/>
            <person name="Heo E."/>
            <person name="Kim H."/>
            <person name="Kim D."/>
        </authorList>
    </citation>
    <scope>NUCLEOTIDE SEQUENCE [LARGE SCALE GENOMIC DNA]</scope>
    <source>
        <strain evidence="2 3">EH1</strain>
    </source>
</reference>
<evidence type="ECO:0000313" key="2">
    <source>
        <dbReference type="EMBL" id="AQQ00640.1"/>
    </source>
</evidence>
<keyword evidence="1" id="KW-1133">Transmembrane helix</keyword>
<keyword evidence="1" id="KW-0472">Membrane</keyword>
<dbReference type="STRING" id="247523.B0W48_12980"/>
<dbReference type="KEGG" id="paln:B0W48_12980"/>
<name>A0A1Q2GZU4_9GAMM</name>
<dbReference type="EMBL" id="CP019628">
    <property type="protein sequence ID" value="AQQ00640.1"/>
    <property type="molecule type" value="Genomic_DNA"/>
</dbReference>
<organism evidence="2 3">
    <name type="scientific">Pseudoalteromonas aliena</name>
    <dbReference type="NCBI Taxonomy" id="247523"/>
    <lineage>
        <taxon>Bacteria</taxon>
        <taxon>Pseudomonadati</taxon>
        <taxon>Pseudomonadota</taxon>
        <taxon>Gammaproteobacteria</taxon>
        <taxon>Alteromonadales</taxon>
        <taxon>Pseudoalteromonadaceae</taxon>
        <taxon>Pseudoalteromonas</taxon>
    </lineage>
</organism>
<sequence length="96" mass="11128">MKHCDLKSSNIVTLQLKLTSWWVKTQQITIINLLLLLTLSSLKTNIIRNIPAKPMGFDLSKFMLKLCGFSFFYALITSSYLKHTCNLVKNFDRELM</sequence>
<feature type="transmembrane region" description="Helical" evidence="1">
    <location>
        <begin position="21"/>
        <end position="42"/>
    </location>
</feature>
<dbReference type="AlphaFoldDB" id="A0A1Q2GZU4"/>
<feature type="transmembrane region" description="Helical" evidence="1">
    <location>
        <begin position="62"/>
        <end position="81"/>
    </location>
</feature>
<evidence type="ECO:0000256" key="1">
    <source>
        <dbReference type="SAM" id="Phobius"/>
    </source>
</evidence>
<protein>
    <submittedName>
        <fullName evidence="2">Uncharacterized protein</fullName>
    </submittedName>
</protein>